<feature type="signal peptide" evidence="1">
    <location>
        <begin position="1"/>
        <end position="20"/>
    </location>
</feature>
<feature type="chain" id="PRO_5045305166" evidence="1">
    <location>
        <begin position="21"/>
        <end position="324"/>
    </location>
</feature>
<evidence type="ECO:0000313" key="3">
    <source>
        <dbReference type="EMBL" id="QYC09932.1"/>
    </source>
</evidence>
<dbReference type="InterPro" id="IPR027372">
    <property type="entry name" value="Phytase-like_dom"/>
</dbReference>
<sequence>MKRIRRLTAVWAALTLTACAASLGPPQPYPLVTDGWTPAAVQLRSVGLGLPGGVVLASGVTYAGGLAVIADPTSPVHSLSDLKLTGDGGVVMVSDFGDLVIADLRLDGQGRLVGLDHLRTRRLTLQNGQPIADKRDGDAEGLALTPHGDLLVSFERNHRLWNYGPLSAIRPDPQALRIPDFDFAENDGMEAVSITADGWRIAGEAGGLWDCTPARCVVVTSPPQTPVPLSGWRITGMDRDPSGDGWFVVERRYRAPIDLRARIRRLSLDGSLGPVLVELKLPGTTDNFEGVAAERRGDATRLYILSDDNFNPMQRTLLLAFDLR</sequence>
<evidence type="ECO:0000313" key="4">
    <source>
        <dbReference type="Proteomes" id="UP000824334"/>
    </source>
</evidence>
<reference evidence="3 4" key="1">
    <citation type="submission" date="2021-07" db="EMBL/GenBank/DDBJ databases">
        <title>Isolation and characterization of bacteria from a gold mining with a capacity of golden bioaccumulation.</title>
        <authorList>
            <person name="Yang X.J."/>
        </authorList>
    </citation>
    <scope>NUCLEOTIDE SEQUENCE [LARGE SCALE GENOMIC DNA]</scope>
    <source>
        <strain evidence="3 4">Au29</strain>
    </source>
</reference>
<dbReference type="Pfam" id="PF13449">
    <property type="entry name" value="Phytase-like"/>
    <property type="match status" value="1"/>
</dbReference>
<evidence type="ECO:0000259" key="2">
    <source>
        <dbReference type="Pfam" id="PF13449"/>
    </source>
</evidence>
<dbReference type="EMBL" id="CP080034">
    <property type="protein sequence ID" value="QYC09932.1"/>
    <property type="molecule type" value="Genomic_DNA"/>
</dbReference>
<feature type="domain" description="Phytase-like" evidence="2">
    <location>
        <begin position="75"/>
        <end position="310"/>
    </location>
</feature>
<dbReference type="PIRSF" id="PIRSF031900">
    <property type="entry name" value="UCP031900"/>
    <property type="match status" value="1"/>
</dbReference>
<dbReference type="Proteomes" id="UP000824334">
    <property type="component" value="Chromosome"/>
</dbReference>
<dbReference type="RefSeq" id="WP_219352804.1">
    <property type="nucleotide sequence ID" value="NZ_CP080034.1"/>
</dbReference>
<accession>A0ABX8TIT1</accession>
<dbReference type="InterPro" id="IPR014567">
    <property type="entry name" value="UCP031900"/>
</dbReference>
<name>A0ABX8TIT1_9CAUL</name>
<evidence type="ECO:0000256" key="1">
    <source>
        <dbReference type="SAM" id="SignalP"/>
    </source>
</evidence>
<organism evidence="3 4">
    <name type="scientific">Brevundimonas nasdae</name>
    <dbReference type="NCBI Taxonomy" id="172043"/>
    <lineage>
        <taxon>Bacteria</taxon>
        <taxon>Pseudomonadati</taxon>
        <taxon>Pseudomonadota</taxon>
        <taxon>Alphaproteobacteria</taxon>
        <taxon>Caulobacterales</taxon>
        <taxon>Caulobacteraceae</taxon>
        <taxon>Brevundimonas</taxon>
    </lineage>
</organism>
<gene>
    <name evidence="3" type="ORF">KWG56_15360</name>
</gene>
<dbReference type="PROSITE" id="PS51257">
    <property type="entry name" value="PROKAR_LIPOPROTEIN"/>
    <property type="match status" value="1"/>
</dbReference>
<protein>
    <submittedName>
        <fullName evidence="3">Esterase-like activity of phytase family protein</fullName>
    </submittedName>
</protein>
<proteinExistence type="predicted"/>
<keyword evidence="1" id="KW-0732">Signal</keyword>
<keyword evidence="4" id="KW-1185">Reference proteome</keyword>
<dbReference type="GeneID" id="94376666"/>